<gene>
    <name evidence="1" type="ORF">CLOHYLEM_04169</name>
</gene>
<sequence>MSVKNDGRGRGIFILKNKRIWYIIRCCEILKKRIMGHGKQK</sequence>
<reference evidence="1" key="1">
    <citation type="submission" date="2009-02" db="EMBL/GenBank/DDBJ databases">
        <authorList>
            <person name="Fulton L."/>
            <person name="Clifton S."/>
            <person name="Fulton B."/>
            <person name="Xu J."/>
            <person name="Minx P."/>
            <person name="Pepin K.H."/>
            <person name="Johnson M."/>
            <person name="Bhonagiri V."/>
            <person name="Nash W.E."/>
            <person name="Mardis E.R."/>
            <person name="Wilson R.K."/>
        </authorList>
    </citation>
    <scope>NUCLEOTIDE SEQUENCE [LARGE SCALE GENOMIC DNA]</scope>
    <source>
        <strain evidence="1">DSM 15053</strain>
    </source>
</reference>
<dbReference type="Proteomes" id="UP000004893">
    <property type="component" value="Unassembled WGS sequence"/>
</dbReference>
<comment type="caution">
    <text evidence="1">The sequence shown here is derived from an EMBL/GenBank/DDBJ whole genome shotgun (WGS) entry which is preliminary data.</text>
</comment>
<dbReference type="AlphaFoldDB" id="C0BWI6"/>
<keyword evidence="2" id="KW-1185">Reference proteome</keyword>
<protein>
    <submittedName>
        <fullName evidence="1">Uncharacterized protein</fullName>
    </submittedName>
</protein>
<organism evidence="1 2">
    <name type="scientific">[Clostridium] hylemonae DSM 15053</name>
    <dbReference type="NCBI Taxonomy" id="553973"/>
    <lineage>
        <taxon>Bacteria</taxon>
        <taxon>Bacillati</taxon>
        <taxon>Bacillota</taxon>
        <taxon>Clostridia</taxon>
        <taxon>Lachnospirales</taxon>
        <taxon>Lachnospiraceae</taxon>
    </lineage>
</organism>
<reference evidence="1" key="2">
    <citation type="submission" date="2013-06" db="EMBL/GenBank/DDBJ databases">
        <title>Draft genome sequence of Clostridium hylemonae (DSM 15053).</title>
        <authorList>
            <person name="Sudarsanam P."/>
            <person name="Ley R."/>
            <person name="Guruge J."/>
            <person name="Turnbaugh P.J."/>
            <person name="Mahowald M."/>
            <person name="Liep D."/>
            <person name="Gordon J."/>
        </authorList>
    </citation>
    <scope>NUCLEOTIDE SEQUENCE</scope>
    <source>
        <strain evidence="1">DSM 15053</strain>
    </source>
</reference>
<dbReference type="EMBL" id="ABYI02000006">
    <property type="protein sequence ID" value="EEG75668.1"/>
    <property type="molecule type" value="Genomic_DNA"/>
</dbReference>
<dbReference type="HOGENOM" id="CLU_3268021_0_0_9"/>
<evidence type="ECO:0000313" key="2">
    <source>
        <dbReference type="Proteomes" id="UP000004893"/>
    </source>
</evidence>
<proteinExistence type="predicted"/>
<name>C0BWI6_9FIRM</name>
<accession>C0BWI6</accession>
<evidence type="ECO:0000313" key="1">
    <source>
        <dbReference type="EMBL" id="EEG75668.1"/>
    </source>
</evidence>